<dbReference type="GO" id="GO:0030906">
    <property type="term" value="C:retromer, cargo-selective complex"/>
    <property type="evidence" value="ECO:0007669"/>
    <property type="project" value="InterPro"/>
</dbReference>
<dbReference type="GO" id="GO:0006886">
    <property type="term" value="P:intracellular protein transport"/>
    <property type="evidence" value="ECO:0007669"/>
    <property type="project" value="TreeGrafter"/>
</dbReference>
<dbReference type="GO" id="GO:0005770">
    <property type="term" value="C:late endosome"/>
    <property type="evidence" value="ECO:0007669"/>
    <property type="project" value="TreeGrafter"/>
</dbReference>
<dbReference type="PANTHER" id="PTHR11099">
    <property type="entry name" value="VACUOLAR SORTING PROTEIN 35"/>
    <property type="match status" value="1"/>
</dbReference>
<organism evidence="1 2">
    <name type="scientific">Octopus vulgaris</name>
    <name type="common">Common octopus</name>
    <dbReference type="NCBI Taxonomy" id="6645"/>
    <lineage>
        <taxon>Eukaryota</taxon>
        <taxon>Metazoa</taxon>
        <taxon>Spiralia</taxon>
        <taxon>Lophotrochozoa</taxon>
        <taxon>Mollusca</taxon>
        <taxon>Cephalopoda</taxon>
        <taxon>Coleoidea</taxon>
        <taxon>Octopodiformes</taxon>
        <taxon>Octopoda</taxon>
        <taxon>Incirrata</taxon>
        <taxon>Octopodidae</taxon>
        <taxon>Octopus</taxon>
    </lineage>
</organism>
<sequence length="69" mass="7883">MPSTPQLSPQEEQEKLLDEATKVVKSQSFQMKRCLDKGKLMEGLKHASNMLGELRTSLLSPKTYYELLK</sequence>
<dbReference type="PANTHER" id="PTHR11099:SF0">
    <property type="entry name" value="VACUOLAR PROTEIN SORTING-ASSOCIATED PROTEIN 35"/>
    <property type="match status" value="1"/>
</dbReference>
<reference evidence="1" key="1">
    <citation type="submission" date="2023-08" db="EMBL/GenBank/DDBJ databases">
        <authorList>
            <person name="Alioto T."/>
            <person name="Alioto T."/>
            <person name="Gomez Garrido J."/>
        </authorList>
    </citation>
    <scope>NUCLEOTIDE SEQUENCE</scope>
</reference>
<dbReference type="EMBL" id="OX597814">
    <property type="protein sequence ID" value="CAI9715681.1"/>
    <property type="molecule type" value="Genomic_DNA"/>
</dbReference>
<dbReference type="Pfam" id="PF03635">
    <property type="entry name" value="Vps35"/>
    <property type="match status" value="1"/>
</dbReference>
<accession>A0AA36AGG0</accession>
<protein>
    <submittedName>
        <fullName evidence="1">Sorting-associated 35-like</fullName>
    </submittedName>
</protein>
<evidence type="ECO:0000313" key="2">
    <source>
        <dbReference type="Proteomes" id="UP001162480"/>
    </source>
</evidence>
<name>A0AA36AGG0_OCTVU</name>
<dbReference type="GO" id="GO:0005829">
    <property type="term" value="C:cytosol"/>
    <property type="evidence" value="ECO:0007669"/>
    <property type="project" value="GOC"/>
</dbReference>
<keyword evidence="2" id="KW-1185">Reference proteome</keyword>
<dbReference type="AlphaFoldDB" id="A0AA36AGG0"/>
<dbReference type="InterPro" id="IPR005378">
    <property type="entry name" value="Vps35"/>
</dbReference>
<evidence type="ECO:0000313" key="1">
    <source>
        <dbReference type="EMBL" id="CAI9715681.1"/>
    </source>
</evidence>
<dbReference type="Proteomes" id="UP001162480">
    <property type="component" value="Chromosome 1"/>
</dbReference>
<proteinExistence type="predicted"/>
<dbReference type="GO" id="GO:0042147">
    <property type="term" value="P:retrograde transport, endosome to Golgi"/>
    <property type="evidence" value="ECO:0007669"/>
    <property type="project" value="InterPro"/>
</dbReference>
<gene>
    <name evidence="1" type="ORF">OCTVUL_1B020318</name>
</gene>